<dbReference type="EMBL" id="FNFX01000003">
    <property type="protein sequence ID" value="SDK50322.1"/>
    <property type="molecule type" value="Genomic_DNA"/>
</dbReference>
<evidence type="ECO:0000313" key="3">
    <source>
        <dbReference type="Proteomes" id="UP000198629"/>
    </source>
</evidence>
<keyword evidence="1" id="KW-0812">Transmembrane</keyword>
<gene>
    <name evidence="2" type="ORF">SAMN05192566_1426</name>
</gene>
<keyword evidence="1" id="KW-0472">Membrane</keyword>
<dbReference type="AlphaFoldDB" id="A0A1G9CFA0"/>
<feature type="transmembrane region" description="Helical" evidence="1">
    <location>
        <begin position="218"/>
        <end position="238"/>
    </location>
</feature>
<accession>A0A1G9CFA0</accession>
<dbReference type="RefSeq" id="WP_245652700.1">
    <property type="nucleotide sequence ID" value="NZ_FNFX01000003.1"/>
</dbReference>
<name>A0A1G9CFA0_9PROT</name>
<organism evidence="2 3">
    <name type="scientific">Methylophilus rhizosphaerae</name>
    <dbReference type="NCBI Taxonomy" id="492660"/>
    <lineage>
        <taxon>Bacteria</taxon>
        <taxon>Pseudomonadati</taxon>
        <taxon>Pseudomonadota</taxon>
        <taxon>Betaproteobacteria</taxon>
        <taxon>Nitrosomonadales</taxon>
        <taxon>Methylophilaceae</taxon>
        <taxon>Methylophilus</taxon>
    </lineage>
</organism>
<keyword evidence="1" id="KW-1133">Transmembrane helix</keyword>
<proteinExistence type="predicted"/>
<evidence type="ECO:0000313" key="2">
    <source>
        <dbReference type="EMBL" id="SDK50322.1"/>
    </source>
</evidence>
<evidence type="ECO:0000256" key="1">
    <source>
        <dbReference type="SAM" id="Phobius"/>
    </source>
</evidence>
<dbReference type="STRING" id="492660.SAMN05192566_1426"/>
<reference evidence="3" key="1">
    <citation type="submission" date="2016-10" db="EMBL/GenBank/DDBJ databases">
        <authorList>
            <person name="Varghese N."/>
            <person name="Submissions S."/>
        </authorList>
    </citation>
    <scope>NUCLEOTIDE SEQUENCE [LARGE SCALE GENOMIC DNA]</scope>
    <source>
        <strain evidence="3">CBMB127</strain>
    </source>
</reference>
<evidence type="ECO:0008006" key="4">
    <source>
        <dbReference type="Google" id="ProtNLM"/>
    </source>
</evidence>
<dbReference type="Proteomes" id="UP000198629">
    <property type="component" value="Unassembled WGS sequence"/>
</dbReference>
<protein>
    <recommendedName>
        <fullName evidence="4">Tfp pilus assembly protein FimV</fullName>
    </recommendedName>
</protein>
<sequence length="532" mass="58928">MLFSIHRRKGLSRIATMIWWRLILLFLLVLPPSLHAIEISALDIESAPGQPLVAQFAIQDAHPDTNIDCFVLQQAATSEPIHLEYTTLGNRQGALMLWSSNAITAPVTATLTDRCQHNSQTFTIQPDNLVSIPLPPVAPALNPLQPLAETEASAEAVTTSDIPVDAYTTLQQQIDVLQQDFKQLKTKSDALYASNLAQANILVTLKHQLIQLQNENHLLRTLVLVFGLALIASGYFFADWLRRHAAAPKSAKSRHKAGITKGKSAPVAVRTTTATEQADGFKHTAPAMPHTQPPYPSAPPTVSRLQAVPLHANDDAVTTNSAPQKVSSQQTTHAVMQDASRLFTHGRVNQAIDHLKEHLAKHPKCSPWMWLYLLDLLSKEDKWQEFDMVAGECRKHFNLSVERNPDPKQQGIESFPRIMKALQQAWGTPQVISLIDDLVYNTRLVPRMGFERSVFEEMMLLKEIACQTQNLPATPPAAKASPAASAASEHLRELQQLSGDIYTLAPATQGPFQYWTDFTFELDEPSTSRKSA</sequence>
<keyword evidence="3" id="KW-1185">Reference proteome</keyword>